<dbReference type="OrthoDB" id="32865at2"/>
<dbReference type="Pfam" id="PF05768">
    <property type="entry name" value="Glrx-like"/>
    <property type="match status" value="1"/>
</dbReference>
<evidence type="ECO:0000313" key="1">
    <source>
        <dbReference type="EMBL" id="RUS53847.1"/>
    </source>
</evidence>
<evidence type="ECO:0000313" key="2">
    <source>
        <dbReference type="Proteomes" id="UP000288623"/>
    </source>
</evidence>
<accession>A0A433RRR1</accession>
<reference evidence="1 2" key="1">
    <citation type="submission" date="2014-11" db="EMBL/GenBank/DDBJ databases">
        <title>Genome sequence and analysis of novel Kurthia sp.</title>
        <authorList>
            <person name="Lawson J.N."/>
            <person name="Gonzalez J.E."/>
            <person name="Rinauldi L."/>
            <person name="Xuan Z."/>
            <person name="Firman A."/>
            <person name="Shaddox L."/>
            <person name="Trudeau A."/>
            <person name="Shah S."/>
            <person name="Reiman D."/>
        </authorList>
    </citation>
    <scope>NUCLEOTIDE SEQUENCE [LARGE SCALE GENOMIC DNA]</scope>
    <source>
        <strain evidence="1 2">3B1D</strain>
    </source>
</reference>
<sequence length="86" mass="10212">MLTFYSRQNCRLCEEGMNMMRLVQQEVPFEFATVDIEQDEDLHERYMMMIPVLEKDGEMIQYGILDYETIIEAVTEQTDSSFEQAL</sequence>
<comment type="caution">
    <text evidence="1">The sequence shown here is derived from an EMBL/GenBank/DDBJ whole genome shotgun (WGS) entry which is preliminary data.</text>
</comment>
<evidence type="ECO:0008006" key="3">
    <source>
        <dbReference type="Google" id="ProtNLM"/>
    </source>
</evidence>
<dbReference type="RefSeq" id="WP_126991275.1">
    <property type="nucleotide sequence ID" value="NZ_JTFC01000033.1"/>
</dbReference>
<keyword evidence="2" id="KW-1185">Reference proteome</keyword>
<dbReference type="EMBL" id="JTFC01000033">
    <property type="protein sequence ID" value="RUS53847.1"/>
    <property type="molecule type" value="Genomic_DNA"/>
</dbReference>
<dbReference type="Proteomes" id="UP000288623">
    <property type="component" value="Unassembled WGS sequence"/>
</dbReference>
<gene>
    <name evidence="1" type="ORF">QI30_14210</name>
</gene>
<dbReference type="SUPFAM" id="SSF52833">
    <property type="entry name" value="Thioredoxin-like"/>
    <property type="match status" value="1"/>
</dbReference>
<dbReference type="AlphaFoldDB" id="A0A433RRR1"/>
<dbReference type="Gene3D" id="3.40.30.10">
    <property type="entry name" value="Glutaredoxin"/>
    <property type="match status" value="1"/>
</dbReference>
<organism evidence="1 2">
    <name type="scientific">Candidatus Kurthia intestinigallinarum</name>
    <dbReference type="NCBI Taxonomy" id="1562256"/>
    <lineage>
        <taxon>Bacteria</taxon>
        <taxon>Bacillati</taxon>
        <taxon>Bacillota</taxon>
        <taxon>Bacilli</taxon>
        <taxon>Bacillales</taxon>
        <taxon>Caryophanaceae</taxon>
        <taxon>Kurthia</taxon>
    </lineage>
</organism>
<dbReference type="InterPro" id="IPR036249">
    <property type="entry name" value="Thioredoxin-like_sf"/>
</dbReference>
<name>A0A433RRR1_9BACL</name>
<dbReference type="InterPro" id="IPR008554">
    <property type="entry name" value="Glutaredoxin-like"/>
</dbReference>
<protein>
    <recommendedName>
        <fullName evidence="3">Thiol-disulfide isomerase</fullName>
    </recommendedName>
</protein>
<proteinExistence type="predicted"/>